<keyword evidence="10" id="KW-0833">Ubl conjugation pathway</keyword>
<reference evidence="16 17" key="1">
    <citation type="journal article" date="2018" name="Mol. Biol. Evol.">
        <title>Analysis of the draft genome of the red seaweed Gracilariopsis chorda provides insights into genome size evolution in Rhodophyta.</title>
        <authorList>
            <person name="Lee J."/>
            <person name="Yang E.C."/>
            <person name="Graf L."/>
            <person name="Yang J.H."/>
            <person name="Qiu H."/>
            <person name="Zel Zion U."/>
            <person name="Chan C.X."/>
            <person name="Stephens T.G."/>
            <person name="Weber A.P.M."/>
            <person name="Boo G.H."/>
            <person name="Boo S.M."/>
            <person name="Kim K.M."/>
            <person name="Shin Y."/>
            <person name="Jung M."/>
            <person name="Lee S.J."/>
            <person name="Yim H.S."/>
            <person name="Lee J.H."/>
            <person name="Bhattacharya D."/>
            <person name="Yoon H.S."/>
        </authorList>
    </citation>
    <scope>NUCLEOTIDE SEQUENCE [LARGE SCALE GENOMIC DNA]</scope>
    <source>
        <strain evidence="16 17">SKKU-2015</strain>
        <tissue evidence="16">Whole body</tissue>
    </source>
</reference>
<dbReference type="EC" id="2.3.2.27" evidence="4"/>
<comment type="catalytic activity">
    <reaction evidence="1">
        <text>S-ubiquitinyl-[E2 ubiquitin-conjugating enzyme]-L-cysteine + [acceptor protein]-L-lysine = [E2 ubiquitin-conjugating enzyme]-L-cysteine + N(6)-ubiquitinyl-[acceptor protein]-L-lysine.</text>
        <dbReference type="EC" id="2.3.2.27"/>
    </reaction>
</comment>
<evidence type="ECO:0000256" key="10">
    <source>
        <dbReference type="ARBA" id="ARBA00022786"/>
    </source>
</evidence>
<evidence type="ECO:0000256" key="9">
    <source>
        <dbReference type="ARBA" id="ARBA00022771"/>
    </source>
</evidence>
<dbReference type="Pfam" id="PF11145">
    <property type="entry name" value="DUF2921"/>
    <property type="match status" value="1"/>
</dbReference>
<evidence type="ECO:0000313" key="16">
    <source>
        <dbReference type="EMBL" id="PXF40293.1"/>
    </source>
</evidence>
<gene>
    <name evidence="16" type="ORF">BWQ96_09999</name>
</gene>
<protein>
    <recommendedName>
        <fullName evidence="4">RING-type E3 ubiquitin transferase</fullName>
        <ecNumber evidence="4">2.3.2.27</ecNumber>
    </recommendedName>
</protein>
<evidence type="ECO:0000256" key="14">
    <source>
        <dbReference type="SAM" id="Phobius"/>
    </source>
</evidence>
<organism evidence="16 17">
    <name type="scientific">Gracilariopsis chorda</name>
    <dbReference type="NCBI Taxonomy" id="448386"/>
    <lineage>
        <taxon>Eukaryota</taxon>
        <taxon>Rhodophyta</taxon>
        <taxon>Florideophyceae</taxon>
        <taxon>Rhodymeniophycidae</taxon>
        <taxon>Gracilariales</taxon>
        <taxon>Gracilariaceae</taxon>
        <taxon>Gracilariopsis</taxon>
    </lineage>
</organism>
<dbReference type="GO" id="GO:0008270">
    <property type="term" value="F:zinc ion binding"/>
    <property type="evidence" value="ECO:0007669"/>
    <property type="project" value="UniProtKB-KW"/>
</dbReference>
<keyword evidence="7" id="KW-0479">Metal-binding</keyword>
<keyword evidence="11" id="KW-0862">Zinc</keyword>
<dbReference type="PANTHER" id="PTHR22763">
    <property type="entry name" value="RING ZINC FINGER PROTEIN"/>
    <property type="match status" value="1"/>
</dbReference>
<name>A0A2V3IDZ3_9FLOR</name>
<evidence type="ECO:0000256" key="2">
    <source>
        <dbReference type="ARBA" id="ARBA00004127"/>
    </source>
</evidence>
<comment type="subcellular location">
    <subcellularLocation>
        <location evidence="2">Endomembrane system</location>
        <topology evidence="2">Multi-pass membrane protein</topology>
    </subcellularLocation>
</comment>
<sequence length="307" mass="35071">MPLFMSPRDSSPMRPLAKATHSASIPTFRVLSGSQLDRTDEFVEMKGVFVSKQCQTRVSLVLFTLDTVTLFGKAINYTLLVTVVAFIQVIVLIRQMEITSTQAGARRVSLMTVNLQAVADSYLCLGHLTMGIAVQPLFNAFATAAFFKFICFSICLMRWMLLIWKARRPSGFSEGWEAMRRELSTLYSRFHGSLFIGILLFYQLQNHMRFFLFASFSFWVSQIVLNAVENHRRPLLPSYIIGTTVTHLAIPLYFWGCPHKFLYVQPQPASAITLVVWLSTQATILLSQYKFGPHWFIPKELLPEKYD</sequence>
<dbReference type="InterPro" id="IPR021319">
    <property type="entry name" value="DUF2921"/>
</dbReference>
<proteinExistence type="predicted"/>
<comment type="pathway">
    <text evidence="3">Protein modification; protein ubiquitination.</text>
</comment>
<evidence type="ECO:0000256" key="4">
    <source>
        <dbReference type="ARBA" id="ARBA00012483"/>
    </source>
</evidence>
<dbReference type="GO" id="GO:0012505">
    <property type="term" value="C:endomembrane system"/>
    <property type="evidence" value="ECO:0007669"/>
    <property type="project" value="UniProtKB-SubCell"/>
</dbReference>
<keyword evidence="6 14" id="KW-0812">Transmembrane</keyword>
<feature type="transmembrane region" description="Helical" evidence="14">
    <location>
        <begin position="185"/>
        <end position="204"/>
    </location>
</feature>
<dbReference type="OrthoDB" id="9984778at2759"/>
<evidence type="ECO:0000256" key="12">
    <source>
        <dbReference type="ARBA" id="ARBA00022989"/>
    </source>
</evidence>
<keyword evidence="12 14" id="KW-1133">Transmembrane helix</keyword>
<accession>A0A2V3IDZ3</accession>
<dbReference type="GO" id="GO:0043161">
    <property type="term" value="P:proteasome-mediated ubiquitin-dependent protein catabolic process"/>
    <property type="evidence" value="ECO:0007669"/>
    <property type="project" value="TreeGrafter"/>
</dbReference>
<keyword evidence="9" id="KW-0863">Zinc-finger</keyword>
<dbReference type="GO" id="GO:0061630">
    <property type="term" value="F:ubiquitin protein ligase activity"/>
    <property type="evidence" value="ECO:0007669"/>
    <property type="project" value="UniProtKB-EC"/>
</dbReference>
<evidence type="ECO:0000256" key="8">
    <source>
        <dbReference type="ARBA" id="ARBA00022729"/>
    </source>
</evidence>
<evidence type="ECO:0000256" key="11">
    <source>
        <dbReference type="ARBA" id="ARBA00022833"/>
    </source>
</evidence>
<evidence type="ECO:0000256" key="6">
    <source>
        <dbReference type="ARBA" id="ARBA00022692"/>
    </source>
</evidence>
<feature type="transmembrane region" description="Helical" evidence="14">
    <location>
        <begin position="113"/>
        <end position="134"/>
    </location>
</feature>
<evidence type="ECO:0000256" key="13">
    <source>
        <dbReference type="ARBA" id="ARBA00023136"/>
    </source>
</evidence>
<evidence type="ECO:0000313" key="17">
    <source>
        <dbReference type="Proteomes" id="UP000247409"/>
    </source>
</evidence>
<dbReference type="AlphaFoldDB" id="A0A2V3IDZ3"/>
<evidence type="ECO:0000259" key="15">
    <source>
        <dbReference type="Pfam" id="PF11145"/>
    </source>
</evidence>
<keyword evidence="17" id="KW-1185">Reference proteome</keyword>
<keyword evidence="5" id="KW-0808">Transferase</keyword>
<dbReference type="Proteomes" id="UP000247409">
    <property type="component" value="Unassembled WGS sequence"/>
</dbReference>
<feature type="transmembrane region" description="Helical" evidence="14">
    <location>
        <begin position="235"/>
        <end position="256"/>
    </location>
</feature>
<feature type="transmembrane region" description="Helical" evidence="14">
    <location>
        <begin position="74"/>
        <end position="93"/>
    </location>
</feature>
<keyword evidence="13 14" id="KW-0472">Membrane</keyword>
<evidence type="ECO:0000256" key="1">
    <source>
        <dbReference type="ARBA" id="ARBA00000900"/>
    </source>
</evidence>
<dbReference type="PANTHER" id="PTHR22763:SF162">
    <property type="entry name" value="TRANSMEMBRANE E3 UBIQUITIN-PROTEIN LIGASE 1"/>
    <property type="match status" value="1"/>
</dbReference>
<dbReference type="InterPro" id="IPR050731">
    <property type="entry name" value="HRD1_E3_ubiq-ligases"/>
</dbReference>
<evidence type="ECO:0000256" key="7">
    <source>
        <dbReference type="ARBA" id="ARBA00022723"/>
    </source>
</evidence>
<dbReference type="EMBL" id="NBIV01000317">
    <property type="protein sequence ID" value="PXF40293.1"/>
    <property type="molecule type" value="Genomic_DNA"/>
</dbReference>
<evidence type="ECO:0000256" key="3">
    <source>
        <dbReference type="ARBA" id="ARBA00004906"/>
    </source>
</evidence>
<comment type="caution">
    <text evidence="16">The sequence shown here is derived from an EMBL/GenBank/DDBJ whole genome shotgun (WGS) entry which is preliminary data.</text>
</comment>
<feature type="transmembrane region" description="Helical" evidence="14">
    <location>
        <begin position="140"/>
        <end position="164"/>
    </location>
</feature>
<feature type="domain" description="SWEET-like" evidence="15">
    <location>
        <begin position="70"/>
        <end position="300"/>
    </location>
</feature>
<feature type="transmembrane region" description="Helical" evidence="14">
    <location>
        <begin position="210"/>
        <end position="228"/>
    </location>
</feature>
<evidence type="ECO:0000256" key="5">
    <source>
        <dbReference type="ARBA" id="ARBA00022679"/>
    </source>
</evidence>
<keyword evidence="8" id="KW-0732">Signal</keyword>